<dbReference type="AlphaFoldDB" id="A0A5C5FYF1"/>
<dbReference type="PANTHER" id="PTHR10938">
    <property type="entry name" value="TRANSLATION INITIATION FACTOR IF-3"/>
    <property type="match status" value="1"/>
</dbReference>
<sequence length="248" mass="26667">MLASRSNHVLRAAVAPVVHAAPRLCSACSSTLPRRSSSLPSPQARLLTASARWSLPPKPATASAKGSRVVKDEDIPHEVVVLVDPATKGLLPPSTLSGLLASLDRTRYAIQLVDPAHDPPICRILDKKEQYQREKDKKAKALERAKDPTTTPGAGGGAPKEVHLTWGVSAHDLEHKLKKGKEMLARGKRVLVCLGDKKRVAVKASQDVRQQVIRQVQQELQGAGELTGRPANREGLVVLDFKPVAGTS</sequence>
<dbReference type="OrthoDB" id="2536720at2759"/>
<evidence type="ECO:0000256" key="1">
    <source>
        <dbReference type="ARBA" id="ARBA00005439"/>
    </source>
</evidence>
<accession>A0A5C5FYF1</accession>
<dbReference type="GO" id="GO:0043022">
    <property type="term" value="F:ribosome binding"/>
    <property type="evidence" value="ECO:0007669"/>
    <property type="project" value="TreeGrafter"/>
</dbReference>
<dbReference type="STRING" id="5288.A0A5C5FYF1"/>
<keyword evidence="3" id="KW-0648">Protein biosynthesis</keyword>
<evidence type="ECO:0000313" key="5">
    <source>
        <dbReference type="EMBL" id="TNY21913.1"/>
    </source>
</evidence>
<dbReference type="InterPro" id="IPR036788">
    <property type="entry name" value="T_IF-3_C_sf"/>
</dbReference>
<dbReference type="GO" id="GO:0005739">
    <property type="term" value="C:mitochondrion"/>
    <property type="evidence" value="ECO:0007669"/>
    <property type="project" value="TreeGrafter"/>
</dbReference>
<name>A0A5C5FYF1_9BASI</name>
<organism evidence="5 6">
    <name type="scientific">Rhodotorula diobovata</name>
    <dbReference type="NCBI Taxonomy" id="5288"/>
    <lineage>
        <taxon>Eukaryota</taxon>
        <taxon>Fungi</taxon>
        <taxon>Dikarya</taxon>
        <taxon>Basidiomycota</taxon>
        <taxon>Pucciniomycotina</taxon>
        <taxon>Microbotryomycetes</taxon>
        <taxon>Sporidiobolales</taxon>
        <taxon>Sporidiobolaceae</taxon>
        <taxon>Rhodotorula</taxon>
    </lineage>
</organism>
<dbReference type="GO" id="GO:0032790">
    <property type="term" value="P:ribosome disassembly"/>
    <property type="evidence" value="ECO:0007669"/>
    <property type="project" value="TreeGrafter"/>
</dbReference>
<dbReference type="Gene3D" id="3.30.110.10">
    <property type="entry name" value="Translation initiation factor 3 (IF-3), C-terminal domain"/>
    <property type="match status" value="1"/>
</dbReference>
<dbReference type="PANTHER" id="PTHR10938:SF0">
    <property type="entry name" value="TRANSLATION INITIATION FACTOR IF-3, MITOCHONDRIAL"/>
    <property type="match status" value="1"/>
</dbReference>
<dbReference type="GO" id="GO:0003743">
    <property type="term" value="F:translation initiation factor activity"/>
    <property type="evidence" value="ECO:0007669"/>
    <property type="project" value="UniProtKB-KW"/>
</dbReference>
<evidence type="ECO:0000256" key="2">
    <source>
        <dbReference type="ARBA" id="ARBA00022540"/>
    </source>
</evidence>
<dbReference type="EMBL" id="SOZI01000034">
    <property type="protein sequence ID" value="TNY21913.1"/>
    <property type="molecule type" value="Genomic_DNA"/>
</dbReference>
<reference evidence="5 6" key="1">
    <citation type="submission" date="2019-03" db="EMBL/GenBank/DDBJ databases">
        <title>Rhodosporidium diobovatum UCD-FST 08-225 genome sequencing, assembly, and annotation.</title>
        <authorList>
            <person name="Fakankun I.U."/>
            <person name="Fristensky B."/>
            <person name="Levin D.B."/>
        </authorList>
    </citation>
    <scope>NUCLEOTIDE SEQUENCE [LARGE SCALE GENOMIC DNA]</scope>
    <source>
        <strain evidence="5 6">UCD-FST 08-225</strain>
    </source>
</reference>
<proteinExistence type="inferred from homology"/>
<dbReference type="Proteomes" id="UP000311382">
    <property type="component" value="Unassembled WGS sequence"/>
</dbReference>
<dbReference type="GO" id="GO:0070124">
    <property type="term" value="P:mitochondrial translational initiation"/>
    <property type="evidence" value="ECO:0007669"/>
    <property type="project" value="TreeGrafter"/>
</dbReference>
<protein>
    <recommendedName>
        <fullName evidence="7">Translation initiation factor IF-3</fullName>
    </recommendedName>
</protein>
<comment type="similarity">
    <text evidence="1">Belongs to the IF-3 family.</text>
</comment>
<evidence type="ECO:0000256" key="4">
    <source>
        <dbReference type="SAM" id="MobiDB-lite"/>
    </source>
</evidence>
<feature type="region of interest" description="Disordered" evidence="4">
    <location>
        <begin position="133"/>
        <end position="159"/>
    </location>
</feature>
<dbReference type="InterPro" id="IPR001288">
    <property type="entry name" value="Translation_initiation_fac_3"/>
</dbReference>
<dbReference type="SUPFAM" id="SSF55200">
    <property type="entry name" value="Translation initiation factor IF3, C-terminal domain"/>
    <property type="match status" value="1"/>
</dbReference>
<evidence type="ECO:0008006" key="7">
    <source>
        <dbReference type="Google" id="ProtNLM"/>
    </source>
</evidence>
<keyword evidence="6" id="KW-1185">Reference proteome</keyword>
<keyword evidence="2" id="KW-0396">Initiation factor</keyword>
<comment type="caution">
    <text evidence="5">The sequence shown here is derived from an EMBL/GenBank/DDBJ whole genome shotgun (WGS) entry which is preliminary data.</text>
</comment>
<feature type="compositionally biased region" description="Basic and acidic residues" evidence="4">
    <location>
        <begin position="133"/>
        <end position="147"/>
    </location>
</feature>
<evidence type="ECO:0000256" key="3">
    <source>
        <dbReference type="ARBA" id="ARBA00022917"/>
    </source>
</evidence>
<gene>
    <name evidence="5" type="ORF">DMC30DRAFT_349805</name>
</gene>
<evidence type="ECO:0000313" key="6">
    <source>
        <dbReference type="Proteomes" id="UP000311382"/>
    </source>
</evidence>
<dbReference type="Gene3D" id="3.10.20.80">
    <property type="entry name" value="Translation initiation factor 3 (IF-3), N-terminal domain"/>
    <property type="match status" value="1"/>
</dbReference>
<dbReference type="InterPro" id="IPR036787">
    <property type="entry name" value="T_IF-3_N_sf"/>
</dbReference>